<dbReference type="EMBL" id="BLAY01000054">
    <property type="protein sequence ID" value="GET38925.1"/>
    <property type="molecule type" value="Genomic_DNA"/>
</dbReference>
<proteinExistence type="predicted"/>
<gene>
    <name evidence="3" type="ORF">MiSe_36850</name>
</gene>
<accession>A0AAV3XDM3</accession>
<reference evidence="3" key="1">
    <citation type="submission" date="2019-10" db="EMBL/GenBank/DDBJ databases">
        <title>Draft genome sequece of Microseira wollei NIES-4236.</title>
        <authorList>
            <person name="Yamaguchi H."/>
            <person name="Suzuki S."/>
            <person name="Kawachi M."/>
        </authorList>
    </citation>
    <scope>NUCLEOTIDE SEQUENCE</scope>
    <source>
        <strain evidence="3">NIES-4236</strain>
    </source>
</reference>
<dbReference type="AlphaFoldDB" id="A0AAV3XDM3"/>
<feature type="region of interest" description="Disordered" evidence="1">
    <location>
        <begin position="193"/>
        <end position="229"/>
    </location>
</feature>
<evidence type="ECO:0000313" key="4">
    <source>
        <dbReference type="Proteomes" id="UP001050975"/>
    </source>
</evidence>
<evidence type="ECO:0000256" key="1">
    <source>
        <dbReference type="SAM" id="MobiDB-lite"/>
    </source>
</evidence>
<feature type="domain" description="CHAT" evidence="2">
    <location>
        <begin position="129"/>
        <end position="456"/>
    </location>
</feature>
<dbReference type="PANTHER" id="PTHR10098">
    <property type="entry name" value="RAPSYN-RELATED"/>
    <property type="match status" value="1"/>
</dbReference>
<dbReference type="PANTHER" id="PTHR10098:SF108">
    <property type="entry name" value="TETRATRICOPEPTIDE REPEAT PROTEIN 28"/>
    <property type="match status" value="1"/>
</dbReference>
<keyword evidence="4" id="KW-1185">Reference proteome</keyword>
<feature type="region of interest" description="Disordered" evidence="1">
    <location>
        <begin position="300"/>
        <end position="323"/>
    </location>
</feature>
<feature type="compositionally biased region" description="Low complexity" evidence="1">
    <location>
        <begin position="217"/>
        <end position="228"/>
    </location>
</feature>
<evidence type="ECO:0000313" key="3">
    <source>
        <dbReference type="EMBL" id="GET38925.1"/>
    </source>
</evidence>
<comment type="caution">
    <text evidence="3">The sequence shown here is derived from an EMBL/GenBank/DDBJ whole genome shotgun (WGS) entry which is preliminary data.</text>
</comment>
<name>A0AAV3XDM3_9CYAN</name>
<sequence length="463" mass="50563">MSQESPVIYAGECQRKHLATLKGEAEQLETQLARASAEFRTDQQPVTLEGIQALIPSNAALIEIVHYRPVDFKASLDRRFGAARYAAYILNASGTPEWVDLGDVEPIDTAARRFRQELNNPNNLKAARQRARELDALVMEPIRARLGNVEHLLISPDSQLNLVPFAALVDEQERYLIQTHKITYLTTGRDLRNLERSRPAQSPPLILADPNYDQPGSSRSTRAAQRSQDLSNLRFGPLPGAAAEAEALRGLLPNATLLTGDKATENAIKQTPAPEILHIATHGFFLADVEFALPRDGTRSATIIPTPTGNLSGSPARPSSTENPLLRSGLALAGFNVRASAGEDGVLTALEAAGLSLRGTRLVVMSACETGVGAVANGEGVYGLRPAFAIAGAESQLMSLWQVDDYSTAELMELYYSRILKGEERSEALRQVQLDLLAAPAYEHPYYWASFLFSGDWRPIKER</sequence>
<dbReference type="Pfam" id="PF12770">
    <property type="entry name" value="CHAT"/>
    <property type="match status" value="1"/>
</dbReference>
<dbReference type="Proteomes" id="UP001050975">
    <property type="component" value="Unassembled WGS sequence"/>
</dbReference>
<dbReference type="InterPro" id="IPR024983">
    <property type="entry name" value="CHAT_dom"/>
</dbReference>
<dbReference type="RefSeq" id="WP_226583545.1">
    <property type="nucleotide sequence ID" value="NZ_BLAY01000054.1"/>
</dbReference>
<protein>
    <recommendedName>
        <fullName evidence="2">CHAT domain-containing protein</fullName>
    </recommendedName>
</protein>
<evidence type="ECO:0000259" key="2">
    <source>
        <dbReference type="Pfam" id="PF12770"/>
    </source>
</evidence>
<organism evidence="3 4">
    <name type="scientific">Microseira wollei NIES-4236</name>
    <dbReference type="NCBI Taxonomy" id="2530354"/>
    <lineage>
        <taxon>Bacteria</taxon>
        <taxon>Bacillati</taxon>
        <taxon>Cyanobacteriota</taxon>
        <taxon>Cyanophyceae</taxon>
        <taxon>Oscillatoriophycideae</taxon>
        <taxon>Aerosakkonematales</taxon>
        <taxon>Aerosakkonemataceae</taxon>
        <taxon>Microseira</taxon>
    </lineage>
</organism>